<dbReference type="EMBL" id="RKST01000006">
    <property type="protein sequence ID" value="RUM98522.1"/>
    <property type="molecule type" value="Genomic_DNA"/>
</dbReference>
<evidence type="ECO:0000256" key="5">
    <source>
        <dbReference type="SAM" id="Phobius"/>
    </source>
</evidence>
<sequence>MIPAYDLSRFQRRRRIAIAILVSVIFAALLFVRSAVTTDNTFHEYVESFGGAAILVAILGRTWCTLYIGGRKSAEIVRGGPYSVTRNPLYVFSTIGAAGIGAMTGSVTVAVAFAVITYLAFHSVTLVEEAYLKQAFGEPYLDYMEQVPRFFPRFSLFHESETLTVKPQLIYRTFTDGLIFLAAYPFFELVEYLQDTGVLPVFLWLY</sequence>
<keyword evidence="6" id="KW-0489">Methyltransferase</keyword>
<dbReference type="GO" id="GO:0012505">
    <property type="term" value="C:endomembrane system"/>
    <property type="evidence" value="ECO:0007669"/>
    <property type="project" value="UniProtKB-SubCell"/>
</dbReference>
<dbReference type="AlphaFoldDB" id="A0A432V8L0"/>
<keyword evidence="6" id="KW-0808">Transferase</keyword>
<evidence type="ECO:0000313" key="7">
    <source>
        <dbReference type="Proteomes" id="UP000281647"/>
    </source>
</evidence>
<comment type="caution">
    <text evidence="6">The sequence shown here is derived from an EMBL/GenBank/DDBJ whole genome shotgun (WGS) entry which is preliminary data.</text>
</comment>
<dbReference type="RefSeq" id="WP_128626376.1">
    <property type="nucleotide sequence ID" value="NZ_RKST01000006.1"/>
</dbReference>
<evidence type="ECO:0000256" key="1">
    <source>
        <dbReference type="ARBA" id="ARBA00004127"/>
    </source>
</evidence>
<proteinExistence type="predicted"/>
<evidence type="ECO:0000256" key="4">
    <source>
        <dbReference type="ARBA" id="ARBA00023136"/>
    </source>
</evidence>
<dbReference type="PANTHER" id="PTHR12714">
    <property type="entry name" value="PROTEIN-S ISOPRENYLCYSTEINE O-METHYLTRANSFERASE"/>
    <property type="match status" value="1"/>
</dbReference>
<keyword evidence="2 5" id="KW-0812">Transmembrane</keyword>
<organism evidence="6 7">
    <name type="scientific">Borborobacter arsenicus</name>
    <dbReference type="NCBI Taxonomy" id="1851146"/>
    <lineage>
        <taxon>Bacteria</taxon>
        <taxon>Pseudomonadati</taxon>
        <taxon>Pseudomonadota</taxon>
        <taxon>Alphaproteobacteria</taxon>
        <taxon>Hyphomicrobiales</taxon>
        <taxon>Phyllobacteriaceae</taxon>
        <taxon>Borborobacter</taxon>
    </lineage>
</organism>
<feature type="transmembrane region" description="Helical" evidence="5">
    <location>
        <begin position="16"/>
        <end position="36"/>
    </location>
</feature>
<dbReference type="PANTHER" id="PTHR12714:SF9">
    <property type="entry name" value="PROTEIN-S-ISOPRENYLCYSTEINE O-METHYLTRANSFERASE"/>
    <property type="match status" value="1"/>
</dbReference>
<reference evidence="6 7" key="1">
    <citation type="submission" date="2018-11" db="EMBL/GenBank/DDBJ databases">
        <title>Pseudaminobacter arsenicus sp. nov., an arsenic-resistant bacterium isolated from arsenic-rich aquifers.</title>
        <authorList>
            <person name="Mu Y."/>
        </authorList>
    </citation>
    <scope>NUCLEOTIDE SEQUENCE [LARGE SCALE GENOMIC DNA]</scope>
    <source>
        <strain evidence="6 7">CB3</strain>
    </source>
</reference>
<dbReference type="Proteomes" id="UP000281647">
    <property type="component" value="Unassembled WGS sequence"/>
</dbReference>
<dbReference type="InterPro" id="IPR007318">
    <property type="entry name" value="Phopholipid_MeTrfase"/>
</dbReference>
<dbReference type="Pfam" id="PF04191">
    <property type="entry name" value="PEMT"/>
    <property type="match status" value="1"/>
</dbReference>
<feature type="transmembrane region" description="Helical" evidence="5">
    <location>
        <begin position="89"/>
        <end position="121"/>
    </location>
</feature>
<evidence type="ECO:0000256" key="2">
    <source>
        <dbReference type="ARBA" id="ARBA00022692"/>
    </source>
</evidence>
<keyword evidence="3 5" id="KW-1133">Transmembrane helix</keyword>
<keyword evidence="4 5" id="KW-0472">Membrane</keyword>
<evidence type="ECO:0000256" key="3">
    <source>
        <dbReference type="ARBA" id="ARBA00022989"/>
    </source>
</evidence>
<dbReference type="Gene3D" id="1.20.120.1630">
    <property type="match status" value="1"/>
</dbReference>
<dbReference type="OrthoDB" id="7210610at2"/>
<keyword evidence="7" id="KW-1185">Reference proteome</keyword>
<protein>
    <submittedName>
        <fullName evidence="6">Isoprenylcysteine carboxylmethyltransferase family protein</fullName>
    </submittedName>
</protein>
<name>A0A432V8L0_9HYPH</name>
<accession>A0A432V8L0</accession>
<dbReference type="GO" id="GO:0032259">
    <property type="term" value="P:methylation"/>
    <property type="evidence" value="ECO:0007669"/>
    <property type="project" value="UniProtKB-KW"/>
</dbReference>
<dbReference type="GO" id="GO:0008168">
    <property type="term" value="F:methyltransferase activity"/>
    <property type="evidence" value="ECO:0007669"/>
    <property type="project" value="UniProtKB-KW"/>
</dbReference>
<comment type="subcellular location">
    <subcellularLocation>
        <location evidence="1">Endomembrane system</location>
        <topology evidence="1">Multi-pass membrane protein</topology>
    </subcellularLocation>
</comment>
<feature type="transmembrane region" description="Helical" evidence="5">
    <location>
        <begin position="48"/>
        <end position="68"/>
    </location>
</feature>
<evidence type="ECO:0000313" key="6">
    <source>
        <dbReference type="EMBL" id="RUM98522.1"/>
    </source>
</evidence>
<gene>
    <name evidence="6" type="ORF">EET67_07795</name>
</gene>